<evidence type="ECO:0000313" key="2">
    <source>
        <dbReference type="WBParaSite" id="BXY_1231000.1"/>
    </source>
</evidence>
<organism evidence="1 2">
    <name type="scientific">Bursaphelenchus xylophilus</name>
    <name type="common">Pinewood nematode worm</name>
    <name type="synonym">Aphelenchoides xylophilus</name>
    <dbReference type="NCBI Taxonomy" id="6326"/>
    <lineage>
        <taxon>Eukaryota</taxon>
        <taxon>Metazoa</taxon>
        <taxon>Ecdysozoa</taxon>
        <taxon>Nematoda</taxon>
        <taxon>Chromadorea</taxon>
        <taxon>Rhabditida</taxon>
        <taxon>Tylenchina</taxon>
        <taxon>Tylenchomorpha</taxon>
        <taxon>Aphelenchoidea</taxon>
        <taxon>Aphelenchoididae</taxon>
        <taxon>Bursaphelenchus</taxon>
    </lineage>
</organism>
<dbReference type="AlphaFoldDB" id="A0A1I7SGZ5"/>
<reference evidence="2" key="1">
    <citation type="submission" date="2016-11" db="UniProtKB">
        <authorList>
            <consortium name="WormBaseParasite"/>
        </authorList>
    </citation>
    <scope>IDENTIFICATION</scope>
</reference>
<name>A0A1I7SGZ5_BURXY</name>
<dbReference type="Proteomes" id="UP000095284">
    <property type="component" value="Unplaced"/>
</dbReference>
<evidence type="ECO:0000313" key="1">
    <source>
        <dbReference type="Proteomes" id="UP000095284"/>
    </source>
</evidence>
<dbReference type="WBParaSite" id="BXY_1231000.1">
    <property type="protein sequence ID" value="BXY_1231000.1"/>
    <property type="gene ID" value="BXY_1231000"/>
</dbReference>
<proteinExistence type="predicted"/>
<accession>A0A1I7SGZ5</accession>
<protein>
    <submittedName>
        <fullName evidence="2">Reverse transcriptase domain-containing protein</fullName>
    </submittedName>
</protein>
<sequence>MEYEMPRNYRCEVPKAIKKVFSFEEMQSCMKPEVEQNVEELAPEVVAICESSFRIWKVVSTAN</sequence>